<sequence>ATRAPSSSLRCTGRSSSHGLLLCPTGDQDEAAGQRRFRCHAERTGANCGEPCDIDGWTDEQLNSFVLAPAAAVGPGTRRLLCPREPDDRASFFSSLRFAPAPAGPPWRRRRPGRPCAPRPLLRRLAMESPNCRPVADAVCGAAFPDRSFALCVGANLPFESAV</sequence>
<dbReference type="WBParaSite" id="maker-unitig_6826-snap-gene-0.2-mRNA-1">
    <property type="protein sequence ID" value="maker-unitig_6826-snap-gene-0.2-mRNA-1"/>
    <property type="gene ID" value="maker-unitig_6826-snap-gene-0.2"/>
</dbReference>
<accession>A0A1I8FUB7</accession>
<evidence type="ECO:0000313" key="2">
    <source>
        <dbReference type="WBParaSite" id="maker-unitig_6826-snap-gene-0.2-mRNA-1"/>
    </source>
</evidence>
<organism evidence="1 2">
    <name type="scientific">Macrostomum lignano</name>
    <dbReference type="NCBI Taxonomy" id="282301"/>
    <lineage>
        <taxon>Eukaryota</taxon>
        <taxon>Metazoa</taxon>
        <taxon>Spiralia</taxon>
        <taxon>Lophotrochozoa</taxon>
        <taxon>Platyhelminthes</taxon>
        <taxon>Rhabditophora</taxon>
        <taxon>Macrostomorpha</taxon>
        <taxon>Macrostomida</taxon>
        <taxon>Macrostomidae</taxon>
        <taxon>Macrostomum</taxon>
    </lineage>
</organism>
<evidence type="ECO:0000313" key="1">
    <source>
        <dbReference type="Proteomes" id="UP000095280"/>
    </source>
</evidence>
<keyword evidence="1" id="KW-1185">Reference proteome</keyword>
<dbReference type="Proteomes" id="UP000095280">
    <property type="component" value="Unplaced"/>
</dbReference>
<reference evidence="2" key="1">
    <citation type="submission" date="2016-11" db="UniProtKB">
        <authorList>
            <consortium name="WormBaseParasite"/>
        </authorList>
    </citation>
    <scope>IDENTIFICATION</scope>
</reference>
<dbReference type="AlphaFoldDB" id="A0A1I8FUB7"/>
<protein>
    <submittedName>
        <fullName evidence="2">Kringle domain-containing protein</fullName>
    </submittedName>
</protein>
<proteinExistence type="predicted"/>
<name>A0A1I8FUB7_9PLAT</name>